<dbReference type="Proteomes" id="UP000799754">
    <property type="component" value="Unassembled WGS sequence"/>
</dbReference>
<reference evidence="1" key="1">
    <citation type="journal article" date="2020" name="Stud. Mycol.">
        <title>101 Dothideomycetes genomes: a test case for predicting lifestyles and emergence of pathogens.</title>
        <authorList>
            <person name="Haridas S."/>
            <person name="Albert R."/>
            <person name="Binder M."/>
            <person name="Bloem J."/>
            <person name="Labutti K."/>
            <person name="Salamov A."/>
            <person name="Andreopoulos B."/>
            <person name="Baker S."/>
            <person name="Barry K."/>
            <person name="Bills G."/>
            <person name="Bluhm B."/>
            <person name="Cannon C."/>
            <person name="Castanera R."/>
            <person name="Culley D."/>
            <person name="Daum C."/>
            <person name="Ezra D."/>
            <person name="Gonzalez J."/>
            <person name="Henrissat B."/>
            <person name="Kuo A."/>
            <person name="Liang C."/>
            <person name="Lipzen A."/>
            <person name="Lutzoni F."/>
            <person name="Magnuson J."/>
            <person name="Mondo S."/>
            <person name="Nolan M."/>
            <person name="Ohm R."/>
            <person name="Pangilinan J."/>
            <person name="Park H.-J."/>
            <person name="Ramirez L."/>
            <person name="Alfaro M."/>
            <person name="Sun H."/>
            <person name="Tritt A."/>
            <person name="Yoshinaga Y."/>
            <person name="Zwiers L.-H."/>
            <person name="Turgeon B."/>
            <person name="Goodwin S."/>
            <person name="Spatafora J."/>
            <person name="Crous P."/>
            <person name="Grigoriev I."/>
        </authorList>
    </citation>
    <scope>NUCLEOTIDE SEQUENCE</scope>
    <source>
        <strain evidence="1">CBS 525.71</strain>
    </source>
</reference>
<dbReference type="EMBL" id="MU006733">
    <property type="protein sequence ID" value="KAF2624089.1"/>
    <property type="molecule type" value="Genomic_DNA"/>
</dbReference>
<comment type="caution">
    <text evidence="1">The sequence shown here is derived from an EMBL/GenBank/DDBJ whole genome shotgun (WGS) entry which is preliminary data.</text>
</comment>
<gene>
    <name evidence="1" type="ORF">BU25DRAFT_166901</name>
</gene>
<accession>A0ACB6RSH0</accession>
<evidence type="ECO:0000313" key="1">
    <source>
        <dbReference type="EMBL" id="KAF2624089.1"/>
    </source>
</evidence>
<proteinExistence type="predicted"/>
<keyword evidence="2" id="KW-1185">Reference proteome</keyword>
<protein>
    <submittedName>
        <fullName evidence="1">Uncharacterized protein</fullName>
    </submittedName>
</protein>
<sequence>MDLPCSCNESGKDIFQTLASSKGHKSAPLDEILQLHQNVHLLGSGIRECLGCCTNDDVMAALLDGLATLSTLYEAAHIQYSKTSAPGDVTCDTPVQIHPAAYPFPGNSTAPPDETHERLSGHHVHPTLRAVPDATPVIVLGRIELTEFETSLVAVTVIKQGLSQTGSHLRDLQQHLTKCLMVKKMQKSNYDVYTRRVGEILNAIYASLAGI</sequence>
<evidence type="ECO:0000313" key="2">
    <source>
        <dbReference type="Proteomes" id="UP000799754"/>
    </source>
</evidence>
<organism evidence="1 2">
    <name type="scientific">Macroventuria anomochaeta</name>
    <dbReference type="NCBI Taxonomy" id="301207"/>
    <lineage>
        <taxon>Eukaryota</taxon>
        <taxon>Fungi</taxon>
        <taxon>Dikarya</taxon>
        <taxon>Ascomycota</taxon>
        <taxon>Pezizomycotina</taxon>
        <taxon>Dothideomycetes</taxon>
        <taxon>Pleosporomycetidae</taxon>
        <taxon>Pleosporales</taxon>
        <taxon>Pleosporineae</taxon>
        <taxon>Didymellaceae</taxon>
        <taxon>Macroventuria</taxon>
    </lineage>
</organism>
<name>A0ACB6RSH0_9PLEO</name>